<keyword evidence="1" id="KW-1133">Transmembrane helix</keyword>
<gene>
    <name evidence="2" type="primary">45</name>
    <name evidence="2" type="ORF">SEA_LUCKY10_45</name>
</gene>
<name>A0A142KB05_9CAUD</name>
<organism evidence="2 3">
    <name type="scientific">Gordonia phage Lucky10</name>
    <dbReference type="NCBI Taxonomy" id="1821557"/>
    <lineage>
        <taxon>Viruses</taxon>
        <taxon>Duplodnaviria</taxon>
        <taxon>Heunggongvirae</taxon>
        <taxon>Uroviricota</taxon>
        <taxon>Caudoviricetes</taxon>
        <taxon>Luckytenvirus</taxon>
        <taxon>Luckytenvirus lucky10</taxon>
    </lineage>
</organism>
<feature type="transmembrane region" description="Helical" evidence="1">
    <location>
        <begin position="6"/>
        <end position="27"/>
    </location>
</feature>
<evidence type="ECO:0000313" key="3">
    <source>
        <dbReference type="Proteomes" id="UP000201844"/>
    </source>
</evidence>
<reference evidence="3" key="1">
    <citation type="submission" date="2016-03" db="EMBL/GenBank/DDBJ databases">
        <authorList>
            <person name="Ploux O."/>
        </authorList>
    </citation>
    <scope>NUCLEOTIDE SEQUENCE [LARGE SCALE GENOMIC DNA]</scope>
</reference>
<keyword evidence="3" id="KW-1185">Reference proteome</keyword>
<sequence>MMAAAGAVLLTGMGVVTVLVIVGDLVYRAFFNRWDPMLVDRGEIVDGGDPS</sequence>
<dbReference type="RefSeq" id="YP_009304304.1">
    <property type="nucleotide sequence ID" value="NC_031267.1"/>
</dbReference>
<keyword evidence="1" id="KW-0472">Membrane</keyword>
<dbReference type="EMBL" id="KU963256">
    <property type="protein sequence ID" value="AMS03288.1"/>
    <property type="molecule type" value="Genomic_DNA"/>
</dbReference>
<evidence type="ECO:0000313" key="2">
    <source>
        <dbReference type="EMBL" id="AMS03288.1"/>
    </source>
</evidence>
<dbReference type="KEGG" id="vg:29123311"/>
<evidence type="ECO:0000256" key="1">
    <source>
        <dbReference type="SAM" id="Phobius"/>
    </source>
</evidence>
<proteinExistence type="predicted"/>
<protein>
    <submittedName>
        <fullName evidence="2">Uncharacterized protein</fullName>
    </submittedName>
</protein>
<dbReference type="Proteomes" id="UP000201844">
    <property type="component" value="Segment"/>
</dbReference>
<dbReference type="GeneID" id="29123311"/>
<keyword evidence="1" id="KW-0812">Transmembrane</keyword>
<accession>A0A142KB05</accession>